<dbReference type="Ensembl" id="ENSACAT00000041371.1">
    <property type="protein sequence ID" value="ENSACAP00000028590.1"/>
    <property type="gene ID" value="ENSACAG00000040099.1"/>
</dbReference>
<reference evidence="2" key="2">
    <citation type="submission" date="2025-08" db="UniProtKB">
        <authorList>
            <consortium name="Ensembl"/>
        </authorList>
    </citation>
    <scope>IDENTIFICATION</scope>
</reference>
<dbReference type="InterPro" id="IPR033227">
    <property type="entry name" value="CAPS"/>
</dbReference>
<dbReference type="GO" id="GO:0098793">
    <property type="term" value="C:presynapse"/>
    <property type="evidence" value="ECO:0007669"/>
    <property type="project" value="GOC"/>
</dbReference>
<organism evidence="2 3">
    <name type="scientific">Anolis carolinensis</name>
    <name type="common">Green anole</name>
    <name type="synonym">American chameleon</name>
    <dbReference type="NCBI Taxonomy" id="28377"/>
    <lineage>
        <taxon>Eukaryota</taxon>
        <taxon>Metazoa</taxon>
        <taxon>Chordata</taxon>
        <taxon>Craniata</taxon>
        <taxon>Vertebrata</taxon>
        <taxon>Euteleostomi</taxon>
        <taxon>Lepidosauria</taxon>
        <taxon>Squamata</taxon>
        <taxon>Bifurcata</taxon>
        <taxon>Unidentata</taxon>
        <taxon>Episquamata</taxon>
        <taxon>Toxicofera</taxon>
        <taxon>Iguania</taxon>
        <taxon>Dactyloidae</taxon>
        <taxon>Anolis</taxon>
    </lineage>
</organism>
<feature type="region of interest" description="Disordered" evidence="1">
    <location>
        <begin position="1"/>
        <end position="42"/>
    </location>
</feature>
<dbReference type="GO" id="GO:1990504">
    <property type="term" value="P:dense core granule exocytosis"/>
    <property type="evidence" value="ECO:0007669"/>
    <property type="project" value="InterPro"/>
</dbReference>
<proteinExistence type="predicted"/>
<evidence type="ECO:0000313" key="2">
    <source>
        <dbReference type="Ensembl" id="ENSACAP00000028590.1"/>
    </source>
</evidence>
<reference evidence="2 3" key="1">
    <citation type="submission" date="2009-12" db="EMBL/GenBank/DDBJ databases">
        <title>The Genome Sequence of Anolis carolinensis (Green Anole Lizard).</title>
        <authorList>
            <consortium name="The Genome Sequencing Platform"/>
            <person name="Di Palma F."/>
            <person name="Alfoldi J."/>
            <person name="Heiman D."/>
            <person name="Young S."/>
            <person name="Grabherr M."/>
            <person name="Johnson J."/>
            <person name="Lander E.S."/>
            <person name="Lindblad-Toh K."/>
        </authorList>
    </citation>
    <scope>NUCLEOTIDE SEQUENCE [LARGE SCALE GENOMIC DNA]</scope>
    <source>
        <strain evidence="2 3">JBL SC #1</strain>
    </source>
</reference>
<feature type="compositionally biased region" description="Basic and acidic residues" evidence="1">
    <location>
        <begin position="7"/>
        <end position="22"/>
    </location>
</feature>
<sequence>MFNLFSSKEESNTVSEEERREALATNGTQRAHPLPPGSLAAERGAAAVKEVTALGVAQSAYHSVRSDGQEAQEWLEEDRERRLWLQLDDFITHCIYHHFNAKQPTNMAHRQQRVSMACNPTVSYINFCSQSCARSYFQRMTYFSMKKNSHLLLNKKMNIYYILYSSCHHKPA</sequence>
<accession>A0A803T050</accession>
<dbReference type="Proteomes" id="UP000001646">
    <property type="component" value="Chromosome 5"/>
</dbReference>
<evidence type="ECO:0000313" key="3">
    <source>
        <dbReference type="Proteomes" id="UP000001646"/>
    </source>
</evidence>
<evidence type="ECO:0000256" key="1">
    <source>
        <dbReference type="SAM" id="MobiDB-lite"/>
    </source>
</evidence>
<dbReference type="GO" id="GO:0016079">
    <property type="term" value="P:synaptic vesicle exocytosis"/>
    <property type="evidence" value="ECO:0007669"/>
    <property type="project" value="InterPro"/>
</dbReference>
<dbReference type="PANTHER" id="PTHR12166">
    <property type="entry name" value="CALCIUM-DEPENDENT SECRETION ACTIVATOR"/>
    <property type="match status" value="1"/>
</dbReference>
<dbReference type="InParanoid" id="A0A803T050"/>
<dbReference type="PANTHER" id="PTHR12166:SF7">
    <property type="entry name" value="CALCIUM-DEPENDENT SECRETION ACTIVATOR 2"/>
    <property type="match status" value="1"/>
</dbReference>
<name>A0A803T050_ANOCA</name>
<protein>
    <submittedName>
        <fullName evidence="2">Uncharacterized protein</fullName>
    </submittedName>
</protein>
<dbReference type="AlphaFoldDB" id="A0A803T050"/>
<reference evidence="2" key="3">
    <citation type="submission" date="2025-09" db="UniProtKB">
        <authorList>
            <consortium name="Ensembl"/>
        </authorList>
    </citation>
    <scope>IDENTIFICATION</scope>
</reference>
<keyword evidence="3" id="KW-1185">Reference proteome</keyword>